<feature type="transmembrane region" description="Helical" evidence="1">
    <location>
        <begin position="66"/>
        <end position="88"/>
    </location>
</feature>
<keyword evidence="3" id="KW-1185">Reference proteome</keyword>
<feature type="transmembrane region" description="Helical" evidence="1">
    <location>
        <begin position="16"/>
        <end position="34"/>
    </location>
</feature>
<gene>
    <name evidence="2" type="ORF">DFR70_11159</name>
</gene>
<keyword evidence="1" id="KW-0812">Transmembrane</keyword>
<protein>
    <submittedName>
        <fullName evidence="2">ABC-2 type transport system permease protein</fullName>
    </submittedName>
</protein>
<feature type="transmembrane region" description="Helical" evidence="1">
    <location>
        <begin position="234"/>
        <end position="253"/>
    </location>
</feature>
<dbReference type="AlphaFoldDB" id="A0A318JY81"/>
<name>A0A318JY81_9NOCA</name>
<dbReference type="PANTHER" id="PTHR43471">
    <property type="entry name" value="ABC TRANSPORTER PERMEASE"/>
    <property type="match status" value="1"/>
</dbReference>
<dbReference type="PANTHER" id="PTHR43471:SF12">
    <property type="entry name" value="HYPOTHETICAL MEMBRANE PROTEIN, CONSERVED"/>
    <property type="match status" value="1"/>
</dbReference>
<sequence>MLPEIYTRTVLDHRRATVAWAVGIAVVGLMYASFYPQVSEGGMADSVANYPEAMREALRLNDMSSAAGYLGSSVFGLLLPLLAMVYGVSFGARAIAGDEEAGYLDLLLAYPVSRVGLALQRFAALVTGAVAIGLVVFLGMLAIRSNAELDSISVGEFAAQCVNLVLLGITFGALAIGLGAATGRRGPVLAGAAGLGVLTYAAHSLAGIIGVSWLRYLSPFHYYIGGEPLRNGMQWGDAAMLAAISAALVIAGVTRFGRRDLNV</sequence>
<keyword evidence="1" id="KW-0472">Membrane</keyword>
<accession>A0A318JY81</accession>
<dbReference type="EMBL" id="QJKF01000011">
    <property type="protein sequence ID" value="PXX59677.1"/>
    <property type="molecule type" value="Genomic_DNA"/>
</dbReference>
<dbReference type="OrthoDB" id="3686802at2"/>
<feature type="transmembrane region" description="Helical" evidence="1">
    <location>
        <begin position="157"/>
        <end position="181"/>
    </location>
</feature>
<dbReference type="GO" id="GO:0005886">
    <property type="term" value="C:plasma membrane"/>
    <property type="evidence" value="ECO:0007669"/>
    <property type="project" value="UniProtKB-SubCell"/>
</dbReference>
<comment type="caution">
    <text evidence="2">The sequence shown here is derived from an EMBL/GenBank/DDBJ whole genome shotgun (WGS) entry which is preliminary data.</text>
</comment>
<dbReference type="GO" id="GO:0140359">
    <property type="term" value="F:ABC-type transporter activity"/>
    <property type="evidence" value="ECO:0007669"/>
    <property type="project" value="InterPro"/>
</dbReference>
<evidence type="ECO:0000313" key="3">
    <source>
        <dbReference type="Proteomes" id="UP000247569"/>
    </source>
</evidence>
<feature type="transmembrane region" description="Helical" evidence="1">
    <location>
        <begin position="122"/>
        <end position="145"/>
    </location>
</feature>
<dbReference type="Proteomes" id="UP000247569">
    <property type="component" value="Unassembled WGS sequence"/>
</dbReference>
<dbReference type="Pfam" id="PF12679">
    <property type="entry name" value="ABC2_membrane_2"/>
    <property type="match status" value="1"/>
</dbReference>
<feature type="transmembrane region" description="Helical" evidence="1">
    <location>
        <begin position="188"/>
        <end position="214"/>
    </location>
</feature>
<dbReference type="RefSeq" id="WP_040732612.1">
    <property type="nucleotide sequence ID" value="NZ_QJKF01000011.1"/>
</dbReference>
<reference evidence="2 3" key="1">
    <citation type="submission" date="2018-05" db="EMBL/GenBank/DDBJ databases">
        <title>Genomic Encyclopedia of Type Strains, Phase IV (KMG-IV): sequencing the most valuable type-strain genomes for metagenomic binning, comparative biology and taxonomic classification.</title>
        <authorList>
            <person name="Goeker M."/>
        </authorList>
    </citation>
    <scope>NUCLEOTIDE SEQUENCE [LARGE SCALE GENOMIC DNA]</scope>
    <source>
        <strain evidence="2 3">DSM 44704</strain>
    </source>
</reference>
<keyword evidence="1" id="KW-1133">Transmembrane helix</keyword>
<proteinExistence type="predicted"/>
<organism evidence="2 3">
    <name type="scientific">Nocardia tenerifensis</name>
    <dbReference type="NCBI Taxonomy" id="228006"/>
    <lineage>
        <taxon>Bacteria</taxon>
        <taxon>Bacillati</taxon>
        <taxon>Actinomycetota</taxon>
        <taxon>Actinomycetes</taxon>
        <taxon>Mycobacteriales</taxon>
        <taxon>Nocardiaceae</taxon>
        <taxon>Nocardia</taxon>
    </lineage>
</organism>
<evidence type="ECO:0000256" key="1">
    <source>
        <dbReference type="SAM" id="Phobius"/>
    </source>
</evidence>
<evidence type="ECO:0000313" key="2">
    <source>
        <dbReference type="EMBL" id="PXX59677.1"/>
    </source>
</evidence>